<proteinExistence type="predicted"/>
<dbReference type="GO" id="GO:0003676">
    <property type="term" value="F:nucleic acid binding"/>
    <property type="evidence" value="ECO:0007669"/>
    <property type="project" value="InterPro"/>
</dbReference>
<name>A0AAN8HGM4_CHAGU</name>
<dbReference type="Proteomes" id="UP001331515">
    <property type="component" value="Unassembled WGS sequence"/>
</dbReference>
<evidence type="ECO:0000313" key="2">
    <source>
        <dbReference type="Proteomes" id="UP001331515"/>
    </source>
</evidence>
<keyword evidence="2" id="KW-1185">Reference proteome</keyword>
<accession>A0AAN8HGM4</accession>
<dbReference type="AlphaFoldDB" id="A0AAN8HGM4"/>
<evidence type="ECO:0000313" key="1">
    <source>
        <dbReference type="EMBL" id="KAK5914648.1"/>
    </source>
</evidence>
<dbReference type="InterPro" id="IPR036397">
    <property type="entry name" value="RNaseH_sf"/>
</dbReference>
<sequence>MAPIEHVWDALDRVYDSVFQFLPTSSSLAAIEEEWTNIPQATITNLINSMPRRRVALREANGGHTRYCLVFGPPQ</sequence>
<comment type="caution">
    <text evidence="1">The sequence shown here is derived from an EMBL/GenBank/DDBJ whole genome shotgun (WGS) entry which is preliminary data.</text>
</comment>
<dbReference type="Gene3D" id="3.30.420.10">
    <property type="entry name" value="Ribonuclease H-like superfamily/Ribonuclease H"/>
    <property type="match status" value="1"/>
</dbReference>
<protein>
    <submittedName>
        <fullName evidence="1">Uncharacterized protein</fullName>
    </submittedName>
</protein>
<dbReference type="EMBL" id="JAURVH010001527">
    <property type="protein sequence ID" value="KAK5914648.1"/>
    <property type="molecule type" value="Genomic_DNA"/>
</dbReference>
<gene>
    <name evidence="1" type="ORF">CgunFtcFv8_009072</name>
</gene>
<reference evidence="1 2" key="1">
    <citation type="journal article" date="2023" name="Mol. Biol. Evol.">
        <title>Genomics of Secondarily Temperate Adaptation in the Only Non-Antarctic Icefish.</title>
        <authorList>
            <person name="Rivera-Colon A.G."/>
            <person name="Rayamajhi N."/>
            <person name="Minhas B.F."/>
            <person name="Madrigal G."/>
            <person name="Bilyk K.T."/>
            <person name="Yoon V."/>
            <person name="Hune M."/>
            <person name="Gregory S."/>
            <person name="Cheng C.H.C."/>
            <person name="Catchen J.M."/>
        </authorList>
    </citation>
    <scope>NUCLEOTIDE SEQUENCE [LARGE SCALE GENOMIC DNA]</scope>
    <source>
        <tissue evidence="1">White muscle</tissue>
    </source>
</reference>
<organism evidence="1 2">
    <name type="scientific">Champsocephalus gunnari</name>
    <name type="common">Mackerel icefish</name>
    <dbReference type="NCBI Taxonomy" id="52237"/>
    <lineage>
        <taxon>Eukaryota</taxon>
        <taxon>Metazoa</taxon>
        <taxon>Chordata</taxon>
        <taxon>Craniata</taxon>
        <taxon>Vertebrata</taxon>
        <taxon>Euteleostomi</taxon>
        <taxon>Actinopterygii</taxon>
        <taxon>Neopterygii</taxon>
        <taxon>Teleostei</taxon>
        <taxon>Neoteleostei</taxon>
        <taxon>Acanthomorphata</taxon>
        <taxon>Eupercaria</taxon>
        <taxon>Perciformes</taxon>
        <taxon>Notothenioidei</taxon>
        <taxon>Channichthyidae</taxon>
        <taxon>Champsocephalus</taxon>
    </lineage>
</organism>